<gene>
    <name evidence="1" type="ORF">SAMN04488498_1295</name>
</gene>
<proteinExistence type="predicted"/>
<name>A0A1I4EQE4_9HYPH</name>
<dbReference type="EMBL" id="FOSL01000029">
    <property type="protein sequence ID" value="SFL07433.1"/>
    <property type="molecule type" value="Genomic_DNA"/>
</dbReference>
<evidence type="ECO:0000313" key="2">
    <source>
        <dbReference type="Proteomes" id="UP000323300"/>
    </source>
</evidence>
<organism evidence="1 2">
    <name type="scientific">Neomesorhizobium albiziae</name>
    <dbReference type="NCBI Taxonomy" id="335020"/>
    <lineage>
        <taxon>Bacteria</taxon>
        <taxon>Pseudomonadati</taxon>
        <taxon>Pseudomonadota</taxon>
        <taxon>Alphaproteobacteria</taxon>
        <taxon>Hyphomicrobiales</taxon>
        <taxon>Phyllobacteriaceae</taxon>
        <taxon>Neomesorhizobium</taxon>
    </lineage>
</organism>
<reference evidence="1 2" key="1">
    <citation type="submission" date="2016-10" db="EMBL/GenBank/DDBJ databases">
        <authorList>
            <person name="Varghese N."/>
            <person name="Submissions S."/>
        </authorList>
    </citation>
    <scope>NUCLEOTIDE SEQUENCE [LARGE SCALE GENOMIC DNA]</scope>
    <source>
        <strain evidence="1 2">DSM 21822</strain>
    </source>
</reference>
<accession>A0A1I4EQE4</accession>
<keyword evidence="2" id="KW-1185">Reference proteome</keyword>
<evidence type="ECO:0000313" key="1">
    <source>
        <dbReference type="EMBL" id="SFL07433.1"/>
    </source>
</evidence>
<protein>
    <submittedName>
        <fullName evidence="1">Uncharacterized protein</fullName>
    </submittedName>
</protein>
<dbReference type="Proteomes" id="UP000323300">
    <property type="component" value="Unassembled WGS sequence"/>
</dbReference>
<dbReference type="RefSeq" id="WP_149763423.1">
    <property type="nucleotide sequence ID" value="NZ_BSPE01000012.1"/>
</dbReference>
<sequence length="75" mass="8471">MARFASPKHPDLYPDRPIDCQVSIDDAFREMWENIAAAGWGPEEIAGALYELTDNHLTALRENDSLDRWLAKGQA</sequence>
<dbReference type="OrthoDB" id="7774794at2"/>
<dbReference type="AlphaFoldDB" id="A0A1I4EQE4"/>